<reference evidence="1" key="1">
    <citation type="journal article" date="2014" name="Int. J. Syst. Evol. Microbiol.">
        <title>Complete genome sequence of Corynebacterium casei LMG S-19264T (=DSM 44701T), isolated from a smear-ripened cheese.</title>
        <authorList>
            <consortium name="US DOE Joint Genome Institute (JGI-PGF)"/>
            <person name="Walter F."/>
            <person name="Albersmeier A."/>
            <person name="Kalinowski J."/>
            <person name="Ruckert C."/>
        </authorList>
    </citation>
    <scope>NUCLEOTIDE SEQUENCE</scope>
    <source>
        <strain evidence="1">CGMCC 1.12919</strain>
    </source>
</reference>
<dbReference type="EMBL" id="BMGG01000007">
    <property type="protein sequence ID" value="GGC78945.1"/>
    <property type="molecule type" value="Genomic_DNA"/>
</dbReference>
<dbReference type="AlphaFoldDB" id="A0A916UMK9"/>
<dbReference type="Proteomes" id="UP000637002">
    <property type="component" value="Unassembled WGS sequence"/>
</dbReference>
<proteinExistence type="predicted"/>
<evidence type="ECO:0000313" key="1">
    <source>
        <dbReference type="EMBL" id="GGC78945.1"/>
    </source>
</evidence>
<evidence type="ECO:0000313" key="2">
    <source>
        <dbReference type="Proteomes" id="UP000637002"/>
    </source>
</evidence>
<organism evidence="1 2">
    <name type="scientific">Chelatococcus reniformis</name>
    <dbReference type="NCBI Taxonomy" id="1494448"/>
    <lineage>
        <taxon>Bacteria</taxon>
        <taxon>Pseudomonadati</taxon>
        <taxon>Pseudomonadota</taxon>
        <taxon>Alphaproteobacteria</taxon>
        <taxon>Hyphomicrobiales</taxon>
        <taxon>Chelatococcaceae</taxon>
        <taxon>Chelatococcus</taxon>
    </lineage>
</organism>
<gene>
    <name evidence="1" type="ORF">GCM10010994_41370</name>
</gene>
<sequence>MIVCAVWSGYKELMTIVANPHRLPLRAAHQGAGTPARVILHDHTRLPGRFFGRLTASVQAELRR</sequence>
<comment type="caution">
    <text evidence="1">The sequence shown here is derived from an EMBL/GenBank/DDBJ whole genome shotgun (WGS) entry which is preliminary data.</text>
</comment>
<protein>
    <submittedName>
        <fullName evidence="1">Uncharacterized protein</fullName>
    </submittedName>
</protein>
<accession>A0A916UMK9</accession>
<keyword evidence="2" id="KW-1185">Reference proteome</keyword>
<name>A0A916UMK9_9HYPH</name>
<reference evidence="1" key="2">
    <citation type="submission" date="2020-09" db="EMBL/GenBank/DDBJ databases">
        <authorList>
            <person name="Sun Q."/>
            <person name="Zhou Y."/>
        </authorList>
    </citation>
    <scope>NUCLEOTIDE SEQUENCE</scope>
    <source>
        <strain evidence="1">CGMCC 1.12919</strain>
    </source>
</reference>